<dbReference type="PRINTS" id="PR00721">
    <property type="entry name" value="STOMATIN"/>
</dbReference>
<feature type="transmembrane region" description="Helical" evidence="6">
    <location>
        <begin position="20"/>
        <end position="41"/>
    </location>
</feature>
<dbReference type="InterPro" id="IPR050710">
    <property type="entry name" value="Band7/mec-2_domain"/>
</dbReference>
<comment type="similarity">
    <text evidence="2 6">Belongs to the band 7/mec-2 family. HflK subfamily.</text>
</comment>
<dbReference type="EMBL" id="LR794158">
    <property type="protein sequence ID" value="CAB3976292.1"/>
    <property type="molecule type" value="Genomic_DNA"/>
</dbReference>
<dbReference type="InterPro" id="IPR036013">
    <property type="entry name" value="Band_7/SPFH_dom_sf"/>
</dbReference>
<feature type="coiled-coil region" evidence="7">
    <location>
        <begin position="189"/>
        <end position="216"/>
    </location>
</feature>
<comment type="subcellular location">
    <subcellularLocation>
        <location evidence="1">Membrane</location>
        <topology evidence="1">Single-pass membrane protein</topology>
    </subcellularLocation>
</comment>
<dbReference type="InterPro" id="IPR001972">
    <property type="entry name" value="Stomatin_HflK_fam"/>
</dbReference>
<dbReference type="RefSeq" id="WP_176604825.1">
    <property type="nucleotide sequence ID" value="NZ_LR794158.1"/>
</dbReference>
<evidence type="ECO:0000256" key="6">
    <source>
        <dbReference type="RuleBase" id="RU364113"/>
    </source>
</evidence>
<dbReference type="PANTHER" id="PTHR43327:SF2">
    <property type="entry name" value="MODULATOR OF FTSH PROTEASE HFLK"/>
    <property type="match status" value="1"/>
</dbReference>
<evidence type="ECO:0000256" key="2">
    <source>
        <dbReference type="ARBA" id="ARBA00006971"/>
    </source>
</evidence>
<reference evidence="9 10" key="1">
    <citation type="submission" date="2020-04" db="EMBL/GenBank/DDBJ databases">
        <authorList>
            <person name="Graf S J."/>
        </authorList>
    </citation>
    <scope>NUCLEOTIDE SEQUENCE [LARGE SCALE GENOMIC DNA]</scope>
    <source>
        <strain evidence="9">1</strain>
    </source>
</reference>
<keyword evidence="10" id="KW-1185">Reference proteome</keyword>
<name>A0A6J5JXP9_9GAMM</name>
<evidence type="ECO:0000259" key="8">
    <source>
        <dbReference type="SMART" id="SM00244"/>
    </source>
</evidence>
<evidence type="ECO:0000256" key="4">
    <source>
        <dbReference type="ARBA" id="ARBA00022989"/>
    </source>
</evidence>
<dbReference type="SMART" id="SM00244">
    <property type="entry name" value="PHB"/>
    <property type="match status" value="1"/>
</dbReference>
<evidence type="ECO:0000313" key="10">
    <source>
        <dbReference type="Proteomes" id="UP000509549"/>
    </source>
</evidence>
<keyword evidence="9" id="KW-0378">Hydrolase</keyword>
<feature type="domain" description="Band 7" evidence="8">
    <location>
        <begin position="36"/>
        <end position="197"/>
    </location>
</feature>
<comment type="function">
    <text evidence="6">HflC and HflK could encode or regulate a protease.</text>
</comment>
<dbReference type="PANTHER" id="PTHR43327">
    <property type="entry name" value="STOMATIN-LIKE PROTEIN 2, MITOCHONDRIAL"/>
    <property type="match status" value="1"/>
</dbReference>
<dbReference type="InterPro" id="IPR010201">
    <property type="entry name" value="HflK"/>
</dbReference>
<dbReference type="AlphaFoldDB" id="A0A6J5JXP9"/>
<gene>
    <name evidence="9" type="primary">hflK</name>
    <name evidence="9" type="ORF">ESZ_00072</name>
</gene>
<keyword evidence="3 6" id="KW-0812">Transmembrane</keyword>
<accession>A0A6J5JXP9</accession>
<dbReference type="InterPro" id="IPR001107">
    <property type="entry name" value="Band_7"/>
</dbReference>
<dbReference type="SUPFAM" id="SSF117892">
    <property type="entry name" value="Band 7/SPFH domain"/>
    <property type="match status" value="1"/>
</dbReference>
<sequence length="315" mass="36552">MVFKYFNFNFLRFFPYNYKYFIVGLFIIIFFIYFIIGFYIVKPAEQAVVTRLGKYNRITEQGPNWIPFFIEKKQIINTEKLERSSHYGSYMLTKDENIITAEIEVQYRISDVEKYLFNLVEPDKSLKEAADSALRQVVGYSDLDFLMTLGKEQIASEIHEQLQHILDSYNSGIYVAVVALKDVRIPNDIKNSFDDVIKAQEEKEQLKHQAESFANKVIPEAKGEAARILETANAYKQEVIFIAEGDVIKFKLILAEYKNAPEVTRIRLYLDTLETVFSRTSKVLVDLSGNNIIYLPIDKFLHQAGDSTFFTNKSK</sequence>
<comment type="subunit">
    <text evidence="6">HflC and HflK may interact to form a multimeric complex.</text>
</comment>
<evidence type="ECO:0000256" key="7">
    <source>
        <dbReference type="SAM" id="Coils"/>
    </source>
</evidence>
<keyword evidence="4 6" id="KW-1133">Transmembrane helix</keyword>
<evidence type="ECO:0000256" key="5">
    <source>
        <dbReference type="ARBA" id="ARBA00023136"/>
    </source>
</evidence>
<dbReference type="GO" id="GO:0016020">
    <property type="term" value="C:membrane"/>
    <property type="evidence" value="ECO:0007669"/>
    <property type="project" value="UniProtKB-SubCell"/>
</dbReference>
<evidence type="ECO:0000256" key="1">
    <source>
        <dbReference type="ARBA" id="ARBA00004167"/>
    </source>
</evidence>
<dbReference type="CDD" id="cd03404">
    <property type="entry name" value="SPFH_HflK"/>
    <property type="match status" value="1"/>
</dbReference>
<keyword evidence="7" id="KW-0175">Coiled coil</keyword>
<keyword evidence="9" id="KW-0645">Protease</keyword>
<dbReference type="GO" id="GO:0006508">
    <property type="term" value="P:proteolysis"/>
    <property type="evidence" value="ECO:0007669"/>
    <property type="project" value="UniProtKB-KW"/>
</dbReference>
<dbReference type="Pfam" id="PF01145">
    <property type="entry name" value="Band_7"/>
    <property type="match status" value="1"/>
</dbReference>
<organism evidence="9 10">
    <name type="scientific">Candidatus Azoamicus ciliaticola</name>
    <dbReference type="NCBI Taxonomy" id="2652803"/>
    <lineage>
        <taxon>Bacteria</taxon>
        <taxon>Pseudomonadati</taxon>
        <taxon>Pseudomonadota</taxon>
        <taxon>Gammaproteobacteria</taxon>
        <taxon>Candidatus Azoamicaceae</taxon>
        <taxon>Candidatus Azoamicus</taxon>
    </lineage>
</organism>
<evidence type="ECO:0000256" key="3">
    <source>
        <dbReference type="ARBA" id="ARBA00022692"/>
    </source>
</evidence>
<keyword evidence="5 6" id="KW-0472">Membrane</keyword>
<evidence type="ECO:0000313" key="9">
    <source>
        <dbReference type="EMBL" id="CAB3976292.1"/>
    </source>
</evidence>
<dbReference type="Gene3D" id="3.30.479.30">
    <property type="entry name" value="Band 7 domain"/>
    <property type="match status" value="1"/>
</dbReference>
<dbReference type="NCBIfam" id="TIGR01933">
    <property type="entry name" value="hflK"/>
    <property type="match status" value="1"/>
</dbReference>
<dbReference type="Proteomes" id="UP000509549">
    <property type="component" value="Chromosome"/>
</dbReference>
<dbReference type="GO" id="GO:0008233">
    <property type="term" value="F:peptidase activity"/>
    <property type="evidence" value="ECO:0007669"/>
    <property type="project" value="UniProtKB-KW"/>
</dbReference>
<proteinExistence type="inferred from homology"/>
<dbReference type="KEGG" id="acil:ESZ_00072"/>
<protein>
    <recommendedName>
        <fullName evidence="6">Protein HflK</fullName>
    </recommendedName>
</protein>